<proteinExistence type="predicted"/>
<name>A0A168CQH7_9EURO</name>
<dbReference type="VEuPathDB" id="FungiDB:AAP_00532"/>
<comment type="caution">
    <text evidence="2">The sequence shown here is derived from an EMBL/GenBank/DDBJ whole genome shotgun (WGS) entry which is preliminary data.</text>
</comment>
<evidence type="ECO:0000256" key="1">
    <source>
        <dbReference type="SAM" id="MobiDB-lite"/>
    </source>
</evidence>
<evidence type="ECO:0000313" key="2">
    <source>
        <dbReference type="EMBL" id="KZZ96889.1"/>
    </source>
</evidence>
<dbReference type="Proteomes" id="UP000242877">
    <property type="component" value="Unassembled WGS sequence"/>
</dbReference>
<feature type="region of interest" description="Disordered" evidence="1">
    <location>
        <begin position="237"/>
        <end position="267"/>
    </location>
</feature>
<sequence length="360" mass="40286">MMKSTASRAKVSSNLMRSIGSANGLSRQCLAYKQCGASVATRNFTTRSPLLLTPPSSHTLLRPQLPFLHAPGTSAILLRHPMRAELRRPISTNQRGYYQKIYEGLKLALTCYFLILLYHVARTGIHQERIERIYPTPRSWSLWSRWRLRTARSLQDPGRFGKLAVDWAKVAVTYAELLERLEDETIDGAGLVAQENPVDGETVYDTSRMSAEWREGYFHALMGAGTAAEKMDGWVRDSESGDMGPSEYVVGPSNPYPRTSPSRKDAKIPTLREETCAPAYKSPGSFYMKILRTEGFRDNQKLDAALAYADWLDYKGSMKEASKMYSMAMDIAASGLGPERHKVIDEKTGILKETGDALET</sequence>
<evidence type="ECO:0000313" key="3">
    <source>
        <dbReference type="Proteomes" id="UP000242877"/>
    </source>
</evidence>
<accession>A0A168CQH7</accession>
<reference evidence="2 3" key="1">
    <citation type="journal article" date="2016" name="Genome Biol. Evol.">
        <title>Divergent and convergent evolution of fungal pathogenicity.</title>
        <authorList>
            <person name="Shang Y."/>
            <person name="Xiao G."/>
            <person name="Zheng P."/>
            <person name="Cen K."/>
            <person name="Zhan S."/>
            <person name="Wang C."/>
        </authorList>
    </citation>
    <scope>NUCLEOTIDE SEQUENCE [LARGE SCALE GENOMIC DNA]</scope>
    <source>
        <strain evidence="2 3">ARSEF 7405</strain>
    </source>
</reference>
<organism evidence="2 3">
    <name type="scientific">Ascosphaera apis ARSEF 7405</name>
    <dbReference type="NCBI Taxonomy" id="392613"/>
    <lineage>
        <taxon>Eukaryota</taxon>
        <taxon>Fungi</taxon>
        <taxon>Dikarya</taxon>
        <taxon>Ascomycota</taxon>
        <taxon>Pezizomycotina</taxon>
        <taxon>Eurotiomycetes</taxon>
        <taxon>Eurotiomycetidae</taxon>
        <taxon>Onygenales</taxon>
        <taxon>Ascosphaeraceae</taxon>
        <taxon>Ascosphaera</taxon>
    </lineage>
</organism>
<gene>
    <name evidence="2" type="ORF">AAP_00532</name>
</gene>
<dbReference type="OrthoDB" id="5408102at2759"/>
<keyword evidence="3" id="KW-1185">Reference proteome</keyword>
<dbReference type="EMBL" id="AZGZ01000002">
    <property type="protein sequence ID" value="KZZ96889.1"/>
    <property type="molecule type" value="Genomic_DNA"/>
</dbReference>
<dbReference type="AlphaFoldDB" id="A0A168CQH7"/>
<protein>
    <submittedName>
        <fullName evidence="2">Uncharacterized protein</fullName>
    </submittedName>
</protein>